<evidence type="ECO:0000256" key="7">
    <source>
        <dbReference type="ARBA" id="ARBA00023242"/>
    </source>
</evidence>
<reference evidence="12" key="2">
    <citation type="submission" date="2025-08" db="UniProtKB">
        <authorList>
            <consortium name="RefSeq"/>
        </authorList>
    </citation>
    <scope>IDENTIFICATION</scope>
    <source>
        <tissue evidence="12">Leaf</tissue>
    </source>
</reference>
<dbReference type="PANTHER" id="PTHR31992">
    <property type="entry name" value="DOF ZINC FINGER PROTEIN DOF1.4-RELATED"/>
    <property type="match status" value="1"/>
</dbReference>
<comment type="function">
    <text evidence="9">Transcription factor that binds specifically to a 5'-AA[AG]G-3' consensus core sequence.</text>
</comment>
<dbReference type="GO" id="GO:0003677">
    <property type="term" value="F:DNA binding"/>
    <property type="evidence" value="ECO:0007669"/>
    <property type="project" value="UniProtKB-UniRule"/>
</dbReference>
<feature type="domain" description="Dof-type" evidence="10">
    <location>
        <begin position="66"/>
        <end position="120"/>
    </location>
</feature>
<dbReference type="RefSeq" id="XP_020092676.1">
    <property type="nucleotide sequence ID" value="XM_020237087.1"/>
</dbReference>
<keyword evidence="6 9" id="KW-0804">Transcription</keyword>
<keyword evidence="11" id="KW-1185">Reference proteome</keyword>
<evidence type="ECO:0000256" key="5">
    <source>
        <dbReference type="ARBA" id="ARBA00023125"/>
    </source>
</evidence>
<keyword evidence="4 9" id="KW-0805">Transcription regulation</keyword>
<evidence type="ECO:0000256" key="1">
    <source>
        <dbReference type="ARBA" id="ARBA00022723"/>
    </source>
</evidence>
<evidence type="ECO:0000256" key="8">
    <source>
        <dbReference type="PROSITE-ProRule" id="PRU00071"/>
    </source>
</evidence>
<dbReference type="GeneID" id="109713121"/>
<dbReference type="Pfam" id="PF02701">
    <property type="entry name" value="Zn_ribbon_Dof"/>
    <property type="match status" value="1"/>
</dbReference>
<keyword evidence="1 9" id="KW-0479">Metal-binding</keyword>
<dbReference type="Gramene" id="Aco004929.1.mrna1">
    <property type="protein sequence ID" value="Aco004929.1.mrna1.cds1"/>
    <property type="gene ID" value="Aco004929.1.path1"/>
</dbReference>
<keyword evidence="3 9" id="KW-0862">Zinc</keyword>
<dbReference type="PROSITE" id="PS01361">
    <property type="entry name" value="ZF_DOF_1"/>
    <property type="match status" value="1"/>
</dbReference>
<gene>
    <name evidence="12" type="primary">LOC109713121</name>
</gene>
<evidence type="ECO:0000256" key="2">
    <source>
        <dbReference type="ARBA" id="ARBA00022771"/>
    </source>
</evidence>
<dbReference type="GO" id="GO:0008270">
    <property type="term" value="F:zinc ion binding"/>
    <property type="evidence" value="ECO:0007669"/>
    <property type="project" value="UniProtKB-KW"/>
</dbReference>
<comment type="subcellular location">
    <subcellularLocation>
        <location evidence="8 9">Nucleus</location>
    </subcellularLocation>
</comment>
<sequence length="361" mass="37180">MIQELLMGAGVVEENKIIPNIPSTAAAAAAAAAAASSPSSSPVSAAGTSGIVTAAAAAAAASSEPLRCPRCDSSNTKFCYYNNYNLTQPRHFCKTCRRYWTKGGALRNVPIGGGCRKAKPATSTSAAAAAAAAKPRPPPSAAVDFPPWAAAPPPPPPQHASAHLMALLRATAIPYPNPNPIINPLRCKEDVAILNAHKVFDAMGATQSLTLEPLNNHHSCNSNGNSNNNNNYSNVSWRHSYVHGYHQPLLGGNAQSAGVEELHQRFKPLGATYSDQLQAVIGNMGGGLGGSSSMFSSSSSSSCLFSSTCSANIESTATIANAGGNSTSILEPISLAGGELGYWNPAMAWSDPHATINGAFP</sequence>
<dbReference type="GO" id="GO:0005634">
    <property type="term" value="C:nucleus"/>
    <property type="evidence" value="ECO:0007669"/>
    <property type="project" value="UniProtKB-SubCell"/>
</dbReference>
<dbReference type="OrthoDB" id="1927254at2759"/>
<keyword evidence="7 8" id="KW-0539">Nucleus</keyword>
<keyword evidence="2 8" id="KW-0863">Zinc-finger</keyword>
<organism evidence="11 12">
    <name type="scientific">Ananas comosus</name>
    <name type="common">Pineapple</name>
    <name type="synonym">Ananas ananas</name>
    <dbReference type="NCBI Taxonomy" id="4615"/>
    <lineage>
        <taxon>Eukaryota</taxon>
        <taxon>Viridiplantae</taxon>
        <taxon>Streptophyta</taxon>
        <taxon>Embryophyta</taxon>
        <taxon>Tracheophyta</taxon>
        <taxon>Spermatophyta</taxon>
        <taxon>Magnoliopsida</taxon>
        <taxon>Liliopsida</taxon>
        <taxon>Poales</taxon>
        <taxon>Bromeliaceae</taxon>
        <taxon>Bromelioideae</taxon>
        <taxon>Ananas</taxon>
    </lineage>
</organism>
<evidence type="ECO:0000313" key="11">
    <source>
        <dbReference type="Proteomes" id="UP000515123"/>
    </source>
</evidence>
<dbReference type="GO" id="GO:0003700">
    <property type="term" value="F:DNA-binding transcription factor activity"/>
    <property type="evidence" value="ECO:0007669"/>
    <property type="project" value="UniProtKB-UniRule"/>
</dbReference>
<reference evidence="11" key="1">
    <citation type="journal article" date="2015" name="Nat. Genet.">
        <title>The pineapple genome and the evolution of CAM photosynthesis.</title>
        <authorList>
            <person name="Ming R."/>
            <person name="VanBuren R."/>
            <person name="Wai C.M."/>
            <person name="Tang H."/>
            <person name="Schatz M.C."/>
            <person name="Bowers J.E."/>
            <person name="Lyons E."/>
            <person name="Wang M.L."/>
            <person name="Chen J."/>
            <person name="Biggers E."/>
            <person name="Zhang J."/>
            <person name="Huang L."/>
            <person name="Zhang L."/>
            <person name="Miao W."/>
            <person name="Zhang J."/>
            <person name="Ye Z."/>
            <person name="Miao C."/>
            <person name="Lin Z."/>
            <person name="Wang H."/>
            <person name="Zhou H."/>
            <person name="Yim W.C."/>
            <person name="Priest H.D."/>
            <person name="Zheng C."/>
            <person name="Woodhouse M."/>
            <person name="Edger P.P."/>
            <person name="Guyot R."/>
            <person name="Guo H.B."/>
            <person name="Guo H."/>
            <person name="Zheng G."/>
            <person name="Singh R."/>
            <person name="Sharma A."/>
            <person name="Min X."/>
            <person name="Zheng Y."/>
            <person name="Lee H."/>
            <person name="Gurtowski J."/>
            <person name="Sedlazeck F.J."/>
            <person name="Harkess A."/>
            <person name="McKain M.R."/>
            <person name="Liao Z."/>
            <person name="Fang J."/>
            <person name="Liu J."/>
            <person name="Zhang X."/>
            <person name="Zhang Q."/>
            <person name="Hu W."/>
            <person name="Qin Y."/>
            <person name="Wang K."/>
            <person name="Chen L.Y."/>
            <person name="Shirley N."/>
            <person name="Lin Y.R."/>
            <person name="Liu L.Y."/>
            <person name="Hernandez A.G."/>
            <person name="Wright C.L."/>
            <person name="Bulone V."/>
            <person name="Tuskan G.A."/>
            <person name="Heath K."/>
            <person name="Zee F."/>
            <person name="Moore P.H."/>
            <person name="Sunkar R."/>
            <person name="Leebens-Mack J.H."/>
            <person name="Mockler T."/>
            <person name="Bennetzen J.L."/>
            <person name="Freeling M."/>
            <person name="Sankoff D."/>
            <person name="Paterson A.H."/>
            <person name="Zhu X."/>
            <person name="Yang X."/>
            <person name="Smith J.A."/>
            <person name="Cushman J.C."/>
            <person name="Paull R.E."/>
            <person name="Yu Q."/>
        </authorList>
    </citation>
    <scope>NUCLEOTIDE SEQUENCE [LARGE SCALE GENOMIC DNA]</scope>
    <source>
        <strain evidence="11">cv. F153</strain>
    </source>
</reference>
<evidence type="ECO:0000256" key="3">
    <source>
        <dbReference type="ARBA" id="ARBA00022833"/>
    </source>
</evidence>
<dbReference type="AlphaFoldDB" id="A0A6P5F913"/>
<evidence type="ECO:0000256" key="6">
    <source>
        <dbReference type="ARBA" id="ARBA00023163"/>
    </source>
</evidence>
<dbReference type="PROSITE" id="PS50884">
    <property type="entry name" value="ZF_DOF_2"/>
    <property type="match status" value="1"/>
</dbReference>
<dbReference type="PANTHER" id="PTHR31992:SF313">
    <property type="entry name" value="DOF ZINC FINGER PROTEIN DOF5.7"/>
    <property type="match status" value="1"/>
</dbReference>
<dbReference type="InterPro" id="IPR003851">
    <property type="entry name" value="Znf_Dof"/>
</dbReference>
<keyword evidence="5 8" id="KW-0238">DNA-binding</keyword>
<evidence type="ECO:0000256" key="9">
    <source>
        <dbReference type="RuleBase" id="RU369094"/>
    </source>
</evidence>
<evidence type="ECO:0000313" key="12">
    <source>
        <dbReference type="RefSeq" id="XP_020092676.1"/>
    </source>
</evidence>
<protein>
    <recommendedName>
        <fullName evidence="9">Dof zinc finger protein</fullName>
    </recommendedName>
</protein>
<dbReference type="Proteomes" id="UP000515123">
    <property type="component" value="Linkage group 7"/>
</dbReference>
<dbReference type="InterPro" id="IPR045174">
    <property type="entry name" value="Dof"/>
</dbReference>
<name>A0A6P5F913_ANACO</name>
<evidence type="ECO:0000259" key="10">
    <source>
        <dbReference type="PROSITE" id="PS50884"/>
    </source>
</evidence>
<evidence type="ECO:0000256" key="4">
    <source>
        <dbReference type="ARBA" id="ARBA00023015"/>
    </source>
</evidence>
<proteinExistence type="predicted"/>
<accession>A0A6P5F913</accession>